<name>A0A327JKA2_9BRAD</name>
<dbReference type="GO" id="GO:0009236">
    <property type="term" value="P:cobalamin biosynthetic process"/>
    <property type="evidence" value="ECO:0007669"/>
    <property type="project" value="UniProtKB-UniPathway"/>
</dbReference>
<feature type="non-terminal residue" evidence="10">
    <location>
        <position position="133"/>
    </location>
</feature>
<proteinExistence type="inferred from homology"/>
<accession>A0A327JKA2</accession>
<protein>
    <submittedName>
        <fullName evidence="10">Cobalamin biosynthesis protein</fullName>
    </submittedName>
</protein>
<dbReference type="GO" id="GO:0005886">
    <property type="term" value="C:plasma membrane"/>
    <property type="evidence" value="ECO:0007669"/>
    <property type="project" value="UniProtKB-SubCell"/>
</dbReference>
<evidence type="ECO:0000256" key="4">
    <source>
        <dbReference type="ARBA" id="ARBA00022475"/>
    </source>
</evidence>
<keyword evidence="8 9" id="KW-0472">Membrane</keyword>
<gene>
    <name evidence="10" type="ORF">CH338_30955</name>
</gene>
<evidence type="ECO:0000256" key="8">
    <source>
        <dbReference type="ARBA" id="ARBA00023136"/>
    </source>
</evidence>
<dbReference type="PANTHER" id="PTHR34308:SF1">
    <property type="entry name" value="COBALAMIN BIOSYNTHESIS PROTEIN CBIB"/>
    <property type="match status" value="1"/>
</dbReference>
<evidence type="ECO:0000256" key="3">
    <source>
        <dbReference type="ARBA" id="ARBA00006263"/>
    </source>
</evidence>
<dbReference type="OrthoDB" id="9811967at2"/>
<evidence type="ECO:0000256" key="9">
    <source>
        <dbReference type="SAM" id="Phobius"/>
    </source>
</evidence>
<dbReference type="EMBL" id="NPEU01000978">
    <property type="protein sequence ID" value="RAI26056.1"/>
    <property type="molecule type" value="Genomic_DNA"/>
</dbReference>
<dbReference type="RefSeq" id="WP_146619031.1">
    <property type="nucleotide sequence ID" value="NZ_NPEU01000978.1"/>
</dbReference>
<dbReference type="AlphaFoldDB" id="A0A327JKA2"/>
<keyword evidence="7 9" id="KW-1133">Transmembrane helix</keyword>
<keyword evidence="4" id="KW-1003">Cell membrane</keyword>
<comment type="subcellular location">
    <subcellularLocation>
        <location evidence="1">Cell membrane</location>
        <topology evidence="1">Multi-pass membrane protein</topology>
    </subcellularLocation>
</comment>
<comment type="similarity">
    <text evidence="3">Belongs to the CobD/CbiB family.</text>
</comment>
<dbReference type="PANTHER" id="PTHR34308">
    <property type="entry name" value="COBALAMIN BIOSYNTHESIS PROTEIN CBIB"/>
    <property type="match status" value="1"/>
</dbReference>
<keyword evidence="11" id="KW-1185">Reference proteome</keyword>
<evidence type="ECO:0000256" key="2">
    <source>
        <dbReference type="ARBA" id="ARBA00004953"/>
    </source>
</evidence>
<evidence type="ECO:0000313" key="11">
    <source>
        <dbReference type="Proteomes" id="UP000248863"/>
    </source>
</evidence>
<evidence type="ECO:0000256" key="7">
    <source>
        <dbReference type="ARBA" id="ARBA00022989"/>
    </source>
</evidence>
<reference evidence="10 11" key="1">
    <citation type="submission" date="2017-07" db="EMBL/GenBank/DDBJ databases">
        <title>Draft Genome Sequences of Select Purple Nonsulfur Bacteria.</title>
        <authorList>
            <person name="Lasarre B."/>
            <person name="Mckinlay J.B."/>
        </authorList>
    </citation>
    <scope>NUCLEOTIDE SEQUENCE [LARGE SCALE GENOMIC DNA]</scope>
    <source>
        <strain evidence="10 11">DSM 11907</strain>
    </source>
</reference>
<comment type="caution">
    <text evidence="10">The sequence shown here is derived from an EMBL/GenBank/DDBJ whole genome shotgun (WGS) entry which is preliminary data.</text>
</comment>
<evidence type="ECO:0000256" key="5">
    <source>
        <dbReference type="ARBA" id="ARBA00022573"/>
    </source>
</evidence>
<keyword evidence="6 9" id="KW-0812">Transmembrane</keyword>
<dbReference type="InterPro" id="IPR004485">
    <property type="entry name" value="Cobalamin_biosynth_CobD/CbiB"/>
</dbReference>
<evidence type="ECO:0000313" key="10">
    <source>
        <dbReference type="EMBL" id="RAI26056.1"/>
    </source>
</evidence>
<evidence type="ECO:0000256" key="1">
    <source>
        <dbReference type="ARBA" id="ARBA00004651"/>
    </source>
</evidence>
<feature type="transmembrane region" description="Helical" evidence="9">
    <location>
        <begin position="61"/>
        <end position="81"/>
    </location>
</feature>
<comment type="pathway">
    <text evidence="2">Cofactor biosynthesis; adenosylcobalamin biosynthesis.</text>
</comment>
<sequence length="133" mass="13668">MLDVSDRLLVLVLAAALEAWVAYPDVAFRAIGHPVSWIGALIARLDQTLNRPGWPDAVRRGAGVLTVALLLIVAVVAGATLDGLAAAIRPVGLVVTVIAVAVLIAAGSLDRHVRAVADALDRDGLAGGRRAVS</sequence>
<keyword evidence="5" id="KW-0169">Cobalamin biosynthesis</keyword>
<dbReference type="UniPathway" id="UPA00148"/>
<feature type="transmembrane region" description="Helical" evidence="9">
    <location>
        <begin position="87"/>
        <end position="106"/>
    </location>
</feature>
<organism evidence="10 11">
    <name type="scientific">Rhodoplanes elegans</name>
    <dbReference type="NCBI Taxonomy" id="29408"/>
    <lineage>
        <taxon>Bacteria</taxon>
        <taxon>Pseudomonadati</taxon>
        <taxon>Pseudomonadota</taxon>
        <taxon>Alphaproteobacteria</taxon>
        <taxon>Hyphomicrobiales</taxon>
        <taxon>Nitrobacteraceae</taxon>
        <taxon>Rhodoplanes</taxon>
    </lineage>
</organism>
<dbReference type="Pfam" id="PF03186">
    <property type="entry name" value="CobD_Cbib"/>
    <property type="match status" value="1"/>
</dbReference>
<dbReference type="Proteomes" id="UP000248863">
    <property type="component" value="Unassembled WGS sequence"/>
</dbReference>
<evidence type="ECO:0000256" key="6">
    <source>
        <dbReference type="ARBA" id="ARBA00022692"/>
    </source>
</evidence>
<dbReference type="GO" id="GO:0048472">
    <property type="term" value="F:threonine-phosphate decarboxylase activity"/>
    <property type="evidence" value="ECO:0007669"/>
    <property type="project" value="InterPro"/>
</dbReference>